<gene>
    <name evidence="1" type="ORF">NBRC3293_0544</name>
</gene>
<dbReference type="RefSeq" id="WP_172492035.1">
    <property type="nucleotide sequence ID" value="NZ_BARJ01000002.1"/>
</dbReference>
<reference evidence="1 2" key="1">
    <citation type="submission" date="2013-04" db="EMBL/GenBank/DDBJ databases">
        <title>Gluconobacter oxydans NBRC 3293 whole genome sequence.</title>
        <authorList>
            <person name="Matsutani M."/>
            <person name="Yakushi T."/>
            <person name="Matsushita K."/>
        </authorList>
    </citation>
    <scope>NUCLEOTIDE SEQUENCE [LARGE SCALE GENOMIC DNA]</scope>
    <source>
        <strain evidence="1 2">NBRC 3293</strain>
    </source>
</reference>
<proteinExistence type="predicted"/>
<dbReference type="Proteomes" id="UP000484858">
    <property type="component" value="Unassembled WGS sequence"/>
</dbReference>
<dbReference type="SUPFAM" id="SSF51110">
    <property type="entry name" value="alpha-D-mannose-specific plant lectins"/>
    <property type="match status" value="1"/>
</dbReference>
<accession>A0A829WZJ1</accession>
<name>A0A829WZJ1_GLUOY</name>
<evidence type="ECO:0000313" key="1">
    <source>
        <dbReference type="EMBL" id="GEM16047.1"/>
    </source>
</evidence>
<dbReference type="AlphaFoldDB" id="A0A829WZJ1"/>
<sequence length="351" mass="36372">MTLLQDFVLETSNNPGVGDFILSGAPQNRRSFSQAFPDGGQVFYFADDGTQAEWGIGTLTVGSPATLARTTILGNTYGNTGVLRFTAGVEVYNEVPAAFLPLLGEDGRLTLSSLTVTDDIVVPDVSDWTQQKAVGAAAADKRYIRQYADTAAAYITQMTLRSGGILAALANGTWFTFQPAGDYATVDQATAAQSSANSAQGTANSALAGANAANANKLDATDGTATRMAINYGSMTAKFQDDGNFVLYSGGTAVFSVNSATISWNGHGFAFLDSLPMDSSQKILFDQVSGVASGGRVNFSSAFSSPPKVIAQNFGTGDANCHTATADTGGFTLHINNGGSSDITYIAIGSK</sequence>
<dbReference type="EMBL" id="BARJ01000002">
    <property type="protein sequence ID" value="GEM16047.1"/>
    <property type="molecule type" value="Genomic_DNA"/>
</dbReference>
<evidence type="ECO:0000313" key="2">
    <source>
        <dbReference type="Proteomes" id="UP000484858"/>
    </source>
</evidence>
<evidence type="ECO:0008006" key="3">
    <source>
        <dbReference type="Google" id="ProtNLM"/>
    </source>
</evidence>
<organism evidence="1 2">
    <name type="scientific">Gluconobacter oxydans NBRC 3293</name>
    <dbReference type="NCBI Taxonomy" id="1315969"/>
    <lineage>
        <taxon>Bacteria</taxon>
        <taxon>Pseudomonadati</taxon>
        <taxon>Pseudomonadota</taxon>
        <taxon>Alphaproteobacteria</taxon>
        <taxon>Acetobacterales</taxon>
        <taxon>Acetobacteraceae</taxon>
        <taxon>Gluconobacter</taxon>
    </lineage>
</organism>
<protein>
    <recommendedName>
        <fullName evidence="3">Tail fiber protein</fullName>
    </recommendedName>
</protein>
<comment type="caution">
    <text evidence="1">The sequence shown here is derived from an EMBL/GenBank/DDBJ whole genome shotgun (WGS) entry which is preliminary data.</text>
</comment>
<dbReference type="InterPro" id="IPR036426">
    <property type="entry name" value="Bulb-type_lectin_dom_sf"/>
</dbReference>